<evidence type="ECO:0000313" key="3">
    <source>
        <dbReference type="WBParaSite" id="MhA1_Contig1573.frz3.gene7"/>
    </source>
</evidence>
<dbReference type="WBParaSite" id="MhA1_Contig1573.frz3.gene7">
    <property type="protein sequence ID" value="MhA1_Contig1573.frz3.gene7"/>
    <property type="gene ID" value="MhA1_Contig1573.frz3.gene7"/>
</dbReference>
<proteinExistence type="predicted"/>
<feature type="region of interest" description="Disordered" evidence="1">
    <location>
        <begin position="38"/>
        <end position="58"/>
    </location>
</feature>
<evidence type="ECO:0000313" key="2">
    <source>
        <dbReference type="Proteomes" id="UP000095281"/>
    </source>
</evidence>
<evidence type="ECO:0000256" key="1">
    <source>
        <dbReference type="SAM" id="MobiDB-lite"/>
    </source>
</evidence>
<feature type="compositionally biased region" description="Polar residues" evidence="1">
    <location>
        <begin position="95"/>
        <end position="105"/>
    </location>
</feature>
<dbReference type="AlphaFoldDB" id="A0A1I8B822"/>
<organism evidence="2 3">
    <name type="scientific">Meloidogyne hapla</name>
    <name type="common">Root-knot nematode worm</name>
    <dbReference type="NCBI Taxonomy" id="6305"/>
    <lineage>
        <taxon>Eukaryota</taxon>
        <taxon>Metazoa</taxon>
        <taxon>Ecdysozoa</taxon>
        <taxon>Nematoda</taxon>
        <taxon>Chromadorea</taxon>
        <taxon>Rhabditida</taxon>
        <taxon>Tylenchina</taxon>
        <taxon>Tylenchomorpha</taxon>
        <taxon>Tylenchoidea</taxon>
        <taxon>Meloidogynidae</taxon>
        <taxon>Meloidogyninae</taxon>
        <taxon>Meloidogyne</taxon>
    </lineage>
</organism>
<feature type="region of interest" description="Disordered" evidence="1">
    <location>
        <begin position="85"/>
        <end position="138"/>
    </location>
</feature>
<sequence>MVDAEEEQIKLKELEEEMDAEVEISKVVEFMVENVVNENGSGENTSFSSSESLVENDVNEEAKEEYINKDIPINEDTPLTFIEPEENLPTKLTKDGNTPFTSTESLLEKDNANEDGETTPYASIESLVEKVENEESIN</sequence>
<feature type="compositionally biased region" description="Basic and acidic residues" evidence="1">
    <location>
        <begin position="127"/>
        <end position="138"/>
    </location>
</feature>
<dbReference type="Proteomes" id="UP000095281">
    <property type="component" value="Unplaced"/>
</dbReference>
<feature type="compositionally biased region" description="Low complexity" evidence="1">
    <location>
        <begin position="38"/>
        <end position="56"/>
    </location>
</feature>
<keyword evidence="2" id="KW-1185">Reference proteome</keyword>
<reference evidence="3" key="1">
    <citation type="submission" date="2016-11" db="UniProtKB">
        <authorList>
            <consortium name="WormBaseParasite"/>
        </authorList>
    </citation>
    <scope>IDENTIFICATION</scope>
</reference>
<accession>A0A1I8B822</accession>
<name>A0A1I8B822_MELHA</name>
<protein>
    <submittedName>
        <fullName evidence="3">Uncharacterized protein</fullName>
    </submittedName>
</protein>